<feature type="compositionally biased region" description="Basic residues" evidence="1">
    <location>
        <begin position="31"/>
        <end position="40"/>
    </location>
</feature>
<feature type="region of interest" description="Disordered" evidence="1">
    <location>
        <begin position="31"/>
        <end position="288"/>
    </location>
</feature>
<proteinExistence type="predicted"/>
<feature type="compositionally biased region" description="Low complexity" evidence="1">
    <location>
        <begin position="267"/>
        <end position="277"/>
    </location>
</feature>
<feature type="compositionally biased region" description="Polar residues" evidence="1">
    <location>
        <begin position="100"/>
        <end position="150"/>
    </location>
</feature>
<organism evidence="3 4">
    <name type="scientific">Microcebus murinus</name>
    <name type="common">Gray mouse lemur</name>
    <name type="synonym">Lemur murinus</name>
    <dbReference type="NCBI Taxonomy" id="30608"/>
    <lineage>
        <taxon>Eukaryota</taxon>
        <taxon>Metazoa</taxon>
        <taxon>Chordata</taxon>
        <taxon>Craniata</taxon>
        <taxon>Vertebrata</taxon>
        <taxon>Euteleostomi</taxon>
        <taxon>Mammalia</taxon>
        <taxon>Eutheria</taxon>
        <taxon>Euarchontoglires</taxon>
        <taxon>Primates</taxon>
        <taxon>Strepsirrhini</taxon>
        <taxon>Lemuriformes</taxon>
        <taxon>Cheirogaleidae</taxon>
        <taxon>Microcebus</taxon>
    </lineage>
</organism>
<dbReference type="InterPro" id="IPR033529">
    <property type="entry name" value="MUC7"/>
</dbReference>
<evidence type="ECO:0000313" key="3">
    <source>
        <dbReference type="Ensembl" id="ENSMICP00000050553.1"/>
    </source>
</evidence>
<evidence type="ECO:0008006" key="5">
    <source>
        <dbReference type="Google" id="ProtNLM"/>
    </source>
</evidence>
<reference evidence="3" key="1">
    <citation type="submission" date="2016-12" db="EMBL/GenBank/DDBJ databases">
        <title>Mouse lemur reference genome and diversity panel.</title>
        <authorList>
            <person name="Harris R."/>
            <person name="Larsen P."/>
            <person name="Liu Y."/>
            <person name="Hughes D.S."/>
            <person name="Murali S."/>
            <person name="Raveendran M."/>
            <person name="Korchina V."/>
            <person name="Wang M."/>
            <person name="Jhangiani S."/>
            <person name="Bandaranaike D."/>
            <person name="Bellair M."/>
            <person name="Blankenburg K."/>
            <person name="Chao H."/>
            <person name="Dahdouli M."/>
            <person name="Dinh H."/>
            <person name="Doddapaneni H."/>
            <person name="English A."/>
            <person name="Firestine M."/>
            <person name="Gnanaolivu R."/>
            <person name="Gross S."/>
            <person name="Hernandez B."/>
            <person name="Javaid M."/>
            <person name="Jayaseelan J."/>
            <person name="Jones J."/>
            <person name="Khan Z."/>
            <person name="Kovar C."/>
            <person name="Kurapati P."/>
            <person name="Le B."/>
            <person name="Lee S."/>
            <person name="Li M."/>
            <person name="Mathew T."/>
            <person name="Narasimhan A."/>
            <person name="Ngo D."/>
            <person name="Nguyen L."/>
            <person name="Okwuonu G."/>
            <person name="Ongeri F."/>
            <person name="Osuji N."/>
            <person name="Pu L.-L."/>
            <person name="Puazo M."/>
            <person name="Quiroz J."/>
            <person name="Raj R."/>
            <person name="Rajbhandari K."/>
            <person name="Reid J.G."/>
            <person name="Santibanez J."/>
            <person name="Sexton D."/>
            <person name="Skinner E."/>
            <person name="Vee V."/>
            <person name="Weissenberger G."/>
            <person name="Wu Y."/>
            <person name="Xin Y."/>
            <person name="Han Y."/>
            <person name="Campbell C."/>
            <person name="Brown A."/>
            <person name="Sullivan B."/>
            <person name="Shelton J."/>
            <person name="Brown S."/>
            <person name="Dudchenko O."/>
            <person name="Machol I."/>
            <person name="Durand N."/>
            <person name="Shamim M."/>
            <person name="Lieberman A."/>
            <person name="Muzny D.M."/>
            <person name="Richards S."/>
            <person name="Yoder A."/>
            <person name="Worley K.C."/>
            <person name="Rogers J."/>
            <person name="Gibbs R.A."/>
        </authorList>
    </citation>
    <scope>NUCLEOTIDE SEQUENCE [LARGE SCALE GENOMIC DNA]</scope>
</reference>
<dbReference type="PANTHER" id="PTHR41683:SF1">
    <property type="entry name" value="MUCIN-7"/>
    <property type="match status" value="1"/>
</dbReference>
<dbReference type="GeneTree" id="ENSGT00730000111663"/>
<evidence type="ECO:0000256" key="1">
    <source>
        <dbReference type="SAM" id="MobiDB-lite"/>
    </source>
</evidence>
<feature type="compositionally biased region" description="Polar residues" evidence="1">
    <location>
        <begin position="278"/>
        <end position="288"/>
    </location>
</feature>
<keyword evidence="4" id="KW-1185">Reference proteome</keyword>
<reference evidence="3" key="2">
    <citation type="submission" date="2025-08" db="UniProtKB">
        <authorList>
            <consortium name="Ensembl"/>
        </authorList>
    </citation>
    <scope>IDENTIFICATION</scope>
</reference>
<dbReference type="KEGG" id="mmur:105883045"/>
<gene>
    <name evidence="3" type="primary">LOC105883045</name>
</gene>
<evidence type="ECO:0000313" key="4">
    <source>
        <dbReference type="Proteomes" id="UP000694394"/>
    </source>
</evidence>
<reference evidence="3" key="3">
    <citation type="submission" date="2025-09" db="UniProtKB">
        <authorList>
            <consortium name="Ensembl"/>
        </authorList>
    </citation>
    <scope>IDENTIFICATION</scope>
</reference>
<dbReference type="AlphaFoldDB" id="A0A8C5YGE7"/>
<dbReference type="PROSITE" id="PS51257">
    <property type="entry name" value="PROKAR_LIPOPROTEIN"/>
    <property type="match status" value="1"/>
</dbReference>
<sequence length="311" mass="32720">MKTLPLLVCICALSACFSLSEGRKKHRELFHQRHHPHRPRPAYQFPPPSRPLYHQNPFIRKPPHVGPHKPHKRPPHSANKPPKFPNNQLPPKCPIKNDIINKNTTTQIPPLNSPSASTKIPTSPGLNPLAQNTTAIPSGENNANTGSSVAGSIPPRVPDTTAAPPVETTAAPPVTTAAPPLETTAAPPETTAAPPVTTAAPPLETTAAPPVTTAVPPLETTAAPPETTAAPPVTTAAPPVTTAAPPNTTVPETTAAPSNAAPEPSKTTAAPTNQTTTVKQPTSSPTQNKISQFLTAFENKLKRIFEYLLNP</sequence>
<evidence type="ECO:0000256" key="2">
    <source>
        <dbReference type="SAM" id="SignalP"/>
    </source>
</evidence>
<keyword evidence="2" id="KW-0732">Signal</keyword>
<dbReference type="Ensembl" id="ENSMICT00000060148.1">
    <property type="protein sequence ID" value="ENSMICP00000050553.1"/>
    <property type="gene ID" value="ENSMICG00000043840.1"/>
</dbReference>
<dbReference type="RefSeq" id="XP_012641359.1">
    <property type="nucleotide sequence ID" value="XM_012785905.1"/>
</dbReference>
<feature type="compositionally biased region" description="Low complexity" evidence="1">
    <location>
        <begin position="160"/>
        <end position="257"/>
    </location>
</feature>
<feature type="compositionally biased region" description="Basic residues" evidence="1">
    <location>
        <begin position="61"/>
        <end position="75"/>
    </location>
</feature>
<name>A0A8C5YGE7_MICMU</name>
<dbReference type="CTD" id="4589"/>
<dbReference type="GO" id="GO:0070062">
    <property type="term" value="C:extracellular exosome"/>
    <property type="evidence" value="ECO:0007669"/>
    <property type="project" value="TreeGrafter"/>
</dbReference>
<dbReference type="OrthoDB" id="9751660at2759"/>
<dbReference type="EMBL" id="ABDC03029040">
    <property type="status" value="NOT_ANNOTATED_CDS"/>
    <property type="molecule type" value="Genomic_DNA"/>
</dbReference>
<feature type="signal peptide" evidence="2">
    <location>
        <begin position="1"/>
        <end position="22"/>
    </location>
</feature>
<accession>A0A8C5YGE7</accession>
<dbReference type="Proteomes" id="UP000694394">
    <property type="component" value="Chromosome 26"/>
</dbReference>
<dbReference type="PANTHER" id="PTHR41683">
    <property type="entry name" value="MUCIN-7"/>
    <property type="match status" value="1"/>
</dbReference>
<protein>
    <recommendedName>
        <fullName evidence="5">Mucin-7</fullName>
    </recommendedName>
</protein>
<feature type="chain" id="PRO_5044150590" description="Mucin-7" evidence="2">
    <location>
        <begin position="23"/>
        <end position="311"/>
    </location>
</feature>